<dbReference type="HOGENOM" id="CLU_356114_0_0_1"/>
<reference evidence="4" key="1">
    <citation type="submission" date="2011-07" db="EMBL/GenBank/DDBJ databases">
        <authorList>
            <consortium name="Caenorhabditis brenneri Sequencing and Analysis Consortium"/>
            <person name="Wilson R.K."/>
        </authorList>
    </citation>
    <scope>NUCLEOTIDE SEQUENCE [LARGE SCALE GENOMIC DNA]</scope>
    <source>
        <strain evidence="4">PB2801</strain>
    </source>
</reference>
<keyword evidence="4" id="KW-1185">Reference proteome</keyword>
<sequence>MKSKLFLLSKSDPQGMQYSGKSKSWGSRFCIFPLEMLFEICPPLKSDEIFFQKKAAFAPKLFPVNNEHQKIYDDDDKDNYFDFSSLHEWRTPEEGEKQRKTDGNKDDGWNDYSNKEESVKILSAHIITVNGKLYISNHEIGNLTNAKREENTRFFFLNATKFAKLLPSKDGVQFISNPPSNLKTYSPSSDEFVVRSIQTRTGCYILTDEILELVPVLMKKQGIPVEMYEKKLKSYADNWKPEIRGVFNSVEVSFFKIIMDSLNVDRSFITIIPDPFHFKMINEVLEVESIHTTVEDDIQIMCREQGMLLLFQIAICGVNWKTKKCCLEKNQSVINDFRKRYISMIVLFTQRLKKGAFVTQDLVTSCATTLFEHSIFTDKIVHLYFDFNYNKPSYDSLVTMEEHGKKCERFGIPENYQLFKSRKPPSVPMFIVRTYNHVELMEIFYPKYVFSEKIMLLEEIVLFLPKNLREKAMEYFRCVVRRTVNKYNSEGIHKKIYETLLKQQEQKAEKTENLIKKLQATEPEKPTKPKPPVPEESSDDDDPPPAVPEKPKKAKKVPKEPRACNKCTENGVALLNAREDLKKVEITAKSNEKRAKRAEKAEQILESTKLEVEALEKEIEDLRVDLKKFDEQEELAKASNTNILKDIEHLERQIELSTVPSEGPSTYHVPFVPSLPTTDDPELAQNPEWVLEQWRKMKSDFEKDDVVQEEKEMIESLLAICQQDLHVTQLADYELFQFEATSRIYLQNIELNILKIQKTGDISNMRPLAKYPSLSTEFWVEYGKYMGC</sequence>
<dbReference type="EMBL" id="GL380111">
    <property type="protein sequence ID" value="EGT46896.1"/>
    <property type="molecule type" value="Genomic_DNA"/>
</dbReference>
<organism evidence="4">
    <name type="scientific">Caenorhabditis brenneri</name>
    <name type="common">Nematode worm</name>
    <dbReference type="NCBI Taxonomy" id="135651"/>
    <lineage>
        <taxon>Eukaryota</taxon>
        <taxon>Metazoa</taxon>
        <taxon>Ecdysozoa</taxon>
        <taxon>Nematoda</taxon>
        <taxon>Chromadorea</taxon>
        <taxon>Rhabditida</taxon>
        <taxon>Rhabditina</taxon>
        <taxon>Rhabditomorpha</taxon>
        <taxon>Rhabditoidea</taxon>
        <taxon>Rhabditidae</taxon>
        <taxon>Peloderinae</taxon>
        <taxon>Caenorhabditis</taxon>
    </lineage>
</organism>
<dbReference type="Proteomes" id="UP000008068">
    <property type="component" value="Unassembled WGS sequence"/>
</dbReference>
<keyword evidence="1" id="KW-0175">Coiled coil</keyword>
<proteinExistence type="predicted"/>
<dbReference type="InParanoid" id="G0P7B6"/>
<feature type="coiled-coil region" evidence="1">
    <location>
        <begin position="574"/>
        <end position="632"/>
    </location>
</feature>
<protein>
    <submittedName>
        <fullName evidence="3">Uncharacterized protein</fullName>
    </submittedName>
</protein>
<name>G0P7B6_CAEBE</name>
<evidence type="ECO:0000313" key="4">
    <source>
        <dbReference type="Proteomes" id="UP000008068"/>
    </source>
</evidence>
<gene>
    <name evidence="3" type="ORF">CAEBREN_10506</name>
</gene>
<accession>G0P7B6</accession>
<feature type="region of interest" description="Disordered" evidence="2">
    <location>
        <begin position="91"/>
        <end position="110"/>
    </location>
</feature>
<feature type="region of interest" description="Disordered" evidence="2">
    <location>
        <begin position="517"/>
        <end position="563"/>
    </location>
</feature>
<evidence type="ECO:0000313" key="3">
    <source>
        <dbReference type="EMBL" id="EGT46896.1"/>
    </source>
</evidence>
<evidence type="ECO:0000256" key="1">
    <source>
        <dbReference type="SAM" id="Coils"/>
    </source>
</evidence>
<dbReference type="AlphaFoldDB" id="G0P7B6"/>
<evidence type="ECO:0000256" key="2">
    <source>
        <dbReference type="SAM" id="MobiDB-lite"/>
    </source>
</evidence>